<feature type="region of interest" description="Disordered" evidence="1">
    <location>
        <begin position="1"/>
        <end position="105"/>
    </location>
</feature>
<comment type="caution">
    <text evidence="2">The sequence shown here is derived from an EMBL/GenBank/DDBJ whole genome shotgun (WGS) entry which is preliminary data.</text>
</comment>
<evidence type="ECO:0000256" key="1">
    <source>
        <dbReference type="SAM" id="MobiDB-lite"/>
    </source>
</evidence>
<feature type="compositionally biased region" description="Gly residues" evidence="1">
    <location>
        <begin position="7"/>
        <end position="22"/>
    </location>
</feature>
<dbReference type="Proteomes" id="UP000812013">
    <property type="component" value="Unassembled WGS sequence"/>
</dbReference>
<feature type="compositionally biased region" description="Polar residues" evidence="1">
    <location>
        <begin position="133"/>
        <end position="155"/>
    </location>
</feature>
<organism evidence="2 3">
    <name type="scientific">Streptomyces bambusae</name>
    <dbReference type="NCBI Taxonomy" id="1550616"/>
    <lineage>
        <taxon>Bacteria</taxon>
        <taxon>Bacillati</taxon>
        <taxon>Actinomycetota</taxon>
        <taxon>Actinomycetes</taxon>
        <taxon>Kitasatosporales</taxon>
        <taxon>Streptomycetaceae</taxon>
        <taxon>Streptomyces</taxon>
    </lineage>
</organism>
<evidence type="ECO:0000313" key="2">
    <source>
        <dbReference type="EMBL" id="MBW5482614.1"/>
    </source>
</evidence>
<keyword evidence="3" id="KW-1185">Reference proteome</keyword>
<accession>A0ABS6Z4D8</accession>
<reference evidence="2 3" key="1">
    <citation type="submission" date="2019-12" db="EMBL/GenBank/DDBJ databases">
        <title>Genome sequence of Streptomyces bambusae.</title>
        <authorList>
            <person name="Bansal K."/>
            <person name="Choksket S."/>
            <person name="Korpole S."/>
            <person name="Patil P.B."/>
        </authorList>
    </citation>
    <scope>NUCLEOTIDE SEQUENCE [LARGE SCALE GENOMIC DNA]</scope>
    <source>
        <strain evidence="2 3">SK60</strain>
    </source>
</reference>
<sequence>MSHSLGSAGGSENGNPAHGGSGAQAPSSAVPGGHSAPTQTPLPPPGTSATPPSATSPTPTPASAPASASTPPGPSAGSPATPTGGSGTQPTTTSTPPAPGGDAESRWSHKANIIGLLTLVAAVVGIGITVYYSNDSSESGRSQAKSGDVQASTGASEAARQPRLKVSRVAAYIKAGIEGKEETSEGEEPLSSLRGPHIDITFENRAPGPSLITKATLRLREAGSLPSCHQIGGDLAISMNYDFPLPADLPKMPYEQTKDISFTVEDNKIDRLTLTVGPKNHGWTNPWYGVADIVFEHDGTKTTVGPIVVVDAGGDADFYPEDDTWVINNISRPACLDENAALVNRLMAIPGVTVSKEVKSLREKLTSMGH</sequence>
<protein>
    <submittedName>
        <fullName evidence="2">Uncharacterized protein</fullName>
    </submittedName>
</protein>
<feature type="compositionally biased region" description="Low complexity" evidence="1">
    <location>
        <begin position="47"/>
        <end position="95"/>
    </location>
</feature>
<gene>
    <name evidence="2" type="ORF">GPJ59_12125</name>
</gene>
<feature type="region of interest" description="Disordered" evidence="1">
    <location>
        <begin position="133"/>
        <end position="161"/>
    </location>
</feature>
<evidence type="ECO:0000313" key="3">
    <source>
        <dbReference type="Proteomes" id="UP000812013"/>
    </source>
</evidence>
<name>A0ABS6Z4D8_9ACTN</name>
<dbReference type="EMBL" id="WTFF01000066">
    <property type="protein sequence ID" value="MBW5482614.1"/>
    <property type="molecule type" value="Genomic_DNA"/>
</dbReference>
<dbReference type="RefSeq" id="WP_219667053.1">
    <property type="nucleotide sequence ID" value="NZ_WTFF01000066.1"/>
</dbReference>
<proteinExistence type="predicted"/>